<accession>A0ABY4GP74</accession>
<comment type="subunit">
    <text evidence="1">Forms a complex composed of PxpA, PxpB and PxpC.</text>
</comment>
<protein>
    <recommendedName>
        <fullName evidence="1">5-oxoprolinase subunit A</fullName>
        <shortName evidence="1">5-OPase subunit A</shortName>
        <ecNumber evidence="1">3.5.2.9</ecNumber>
    </recommendedName>
    <alternativeName>
        <fullName evidence="1">5-oxoprolinase (ATP-hydrolyzing) subunit A</fullName>
    </alternativeName>
</protein>
<evidence type="ECO:0000313" key="2">
    <source>
        <dbReference type="EMBL" id="UOQ85147.1"/>
    </source>
</evidence>
<dbReference type="SUPFAM" id="SSF88713">
    <property type="entry name" value="Glycoside hydrolase/deacetylase"/>
    <property type="match status" value="1"/>
</dbReference>
<keyword evidence="1" id="KW-0378">Hydrolase</keyword>
<dbReference type="EMBL" id="CP095071">
    <property type="protein sequence ID" value="UOQ85147.1"/>
    <property type="molecule type" value="Genomic_DNA"/>
</dbReference>
<dbReference type="PANTHER" id="PTHR30292:SF0">
    <property type="entry name" value="5-OXOPROLINASE SUBUNIT A"/>
    <property type="match status" value="1"/>
</dbReference>
<comment type="function">
    <text evidence="1">Catalyzes the cleavage of 5-oxoproline to form L-glutamate coupled to the hydrolysis of ATP to ADP and inorganic phosphate.</text>
</comment>
<dbReference type="NCBIfam" id="NF003816">
    <property type="entry name" value="PRK05406.1-5"/>
    <property type="match status" value="1"/>
</dbReference>
<keyword evidence="3" id="KW-1185">Reference proteome</keyword>
<dbReference type="HAMAP" id="MF_00691">
    <property type="entry name" value="PxpA"/>
    <property type="match status" value="1"/>
</dbReference>
<dbReference type="NCBIfam" id="NF003814">
    <property type="entry name" value="PRK05406.1-3"/>
    <property type="match status" value="1"/>
</dbReference>
<keyword evidence="1" id="KW-0067">ATP-binding</keyword>
<dbReference type="Gene3D" id="3.20.20.370">
    <property type="entry name" value="Glycoside hydrolase/deacetylase"/>
    <property type="match status" value="1"/>
</dbReference>
<evidence type="ECO:0000313" key="3">
    <source>
        <dbReference type="Proteomes" id="UP000831537"/>
    </source>
</evidence>
<dbReference type="Pfam" id="PF03746">
    <property type="entry name" value="LamB_YcsF"/>
    <property type="match status" value="1"/>
</dbReference>
<name>A0ABY4GP74_9BACI</name>
<dbReference type="RefSeq" id="WP_244743853.1">
    <property type="nucleotide sequence ID" value="NZ_CP095071.1"/>
</dbReference>
<gene>
    <name evidence="1" type="primary">pxpA</name>
    <name evidence="2" type="ORF">MUN87_21290</name>
</gene>
<comment type="similarity">
    <text evidence="1">Belongs to the LamB/PxpA family.</text>
</comment>
<dbReference type="Proteomes" id="UP000831537">
    <property type="component" value="Chromosome"/>
</dbReference>
<sequence length="243" mass="26445">MKKLLLNCDLGESYGLYQLGNDKAIIPLVDAVNIACGFHAGDPHVMNQTVLLAKEHDVQIGAHPGFADLQGFGRREMKLSPEEVYDLIIYQVGALKGFTDANDVRLEHVKPHGALYNQACKNKDLAIAIAQAVYDLDPSLTLVGLSGSALIKAGKAKGLKVANEVFADRTYQDDGSLTSRTQPNAVIHDTDKMLKQLETIIHNGTIRTISGIVRHIEADTVCVHGDNDEALQLIQAIRQLAEK</sequence>
<dbReference type="InterPro" id="IPR005501">
    <property type="entry name" value="LamB/YcsF/PxpA-like"/>
</dbReference>
<evidence type="ECO:0000256" key="1">
    <source>
        <dbReference type="HAMAP-Rule" id="MF_00691"/>
    </source>
</evidence>
<reference evidence="2 3" key="1">
    <citation type="submission" date="2022-04" db="EMBL/GenBank/DDBJ databases">
        <title>Gracilibacillus sp. isolated from saltern.</title>
        <authorList>
            <person name="Won M."/>
            <person name="Lee C.-M."/>
            <person name="Woen H.-Y."/>
            <person name="Kwon S.-W."/>
        </authorList>
    </citation>
    <scope>NUCLEOTIDE SEQUENCE [LARGE SCALE GENOMIC DNA]</scope>
    <source>
        <strain evidence="2 3">SSPM10-3</strain>
    </source>
</reference>
<dbReference type="InterPro" id="IPR011330">
    <property type="entry name" value="Glyco_hydro/deAcase_b/a-brl"/>
</dbReference>
<dbReference type="EC" id="3.5.2.9" evidence="1"/>
<keyword evidence="1" id="KW-0547">Nucleotide-binding</keyword>
<organism evidence="2 3">
    <name type="scientific">Gracilibacillus salinarum</name>
    <dbReference type="NCBI Taxonomy" id="2932255"/>
    <lineage>
        <taxon>Bacteria</taxon>
        <taxon>Bacillati</taxon>
        <taxon>Bacillota</taxon>
        <taxon>Bacilli</taxon>
        <taxon>Bacillales</taxon>
        <taxon>Bacillaceae</taxon>
        <taxon>Gracilibacillus</taxon>
    </lineage>
</organism>
<comment type="catalytic activity">
    <reaction evidence="1">
        <text>5-oxo-L-proline + ATP + 2 H2O = L-glutamate + ADP + phosphate + H(+)</text>
        <dbReference type="Rhea" id="RHEA:10348"/>
        <dbReference type="ChEBI" id="CHEBI:15377"/>
        <dbReference type="ChEBI" id="CHEBI:15378"/>
        <dbReference type="ChEBI" id="CHEBI:29985"/>
        <dbReference type="ChEBI" id="CHEBI:30616"/>
        <dbReference type="ChEBI" id="CHEBI:43474"/>
        <dbReference type="ChEBI" id="CHEBI:58402"/>
        <dbReference type="ChEBI" id="CHEBI:456216"/>
        <dbReference type="EC" id="3.5.2.9"/>
    </reaction>
</comment>
<proteinExistence type="inferred from homology"/>
<dbReference type="PANTHER" id="PTHR30292">
    <property type="entry name" value="UNCHARACTERIZED PROTEIN YBGL-RELATED"/>
    <property type="match status" value="1"/>
</dbReference>
<dbReference type="CDD" id="cd10787">
    <property type="entry name" value="LamB_YcsF_like"/>
    <property type="match status" value="1"/>
</dbReference>